<dbReference type="PROSITE" id="PS00041">
    <property type="entry name" value="HTH_ARAC_FAMILY_1"/>
    <property type="match status" value="1"/>
</dbReference>
<dbReference type="GO" id="GO:0003700">
    <property type="term" value="F:DNA-binding transcription factor activity"/>
    <property type="evidence" value="ECO:0007669"/>
    <property type="project" value="InterPro"/>
</dbReference>
<comment type="caution">
    <text evidence="5">The sequence shown here is derived from an EMBL/GenBank/DDBJ whole genome shotgun (WGS) entry which is preliminary data.</text>
</comment>
<dbReference type="InterPro" id="IPR018060">
    <property type="entry name" value="HTH_AraC"/>
</dbReference>
<evidence type="ECO:0000313" key="5">
    <source>
        <dbReference type="EMBL" id="HIR47887.1"/>
    </source>
</evidence>
<dbReference type="InterPro" id="IPR014710">
    <property type="entry name" value="RmlC-like_jellyroll"/>
</dbReference>
<dbReference type="InterPro" id="IPR003313">
    <property type="entry name" value="AraC-bd"/>
</dbReference>
<reference evidence="5" key="2">
    <citation type="journal article" date="2021" name="PeerJ">
        <title>Extensive microbial diversity within the chicken gut microbiome revealed by metagenomics and culture.</title>
        <authorList>
            <person name="Gilroy R."/>
            <person name="Ravi A."/>
            <person name="Getino M."/>
            <person name="Pursley I."/>
            <person name="Horton D.L."/>
            <person name="Alikhan N.F."/>
            <person name="Baker D."/>
            <person name="Gharbi K."/>
            <person name="Hall N."/>
            <person name="Watson M."/>
            <person name="Adriaenssens E.M."/>
            <person name="Foster-Nyarko E."/>
            <person name="Jarju S."/>
            <person name="Secka A."/>
            <person name="Antonio M."/>
            <person name="Oren A."/>
            <person name="Chaudhuri R.R."/>
            <person name="La Ragione R."/>
            <person name="Hildebrand F."/>
            <person name="Pallen M.J."/>
        </authorList>
    </citation>
    <scope>NUCLEOTIDE SEQUENCE</scope>
    <source>
        <strain evidence="5">ChiSxjej1B13-7958</strain>
    </source>
</reference>
<dbReference type="GO" id="GO:0043565">
    <property type="term" value="F:sequence-specific DNA binding"/>
    <property type="evidence" value="ECO:0007669"/>
    <property type="project" value="InterPro"/>
</dbReference>
<keyword evidence="2" id="KW-0238">DNA-binding</keyword>
<protein>
    <submittedName>
        <fullName evidence="5">AraC family transcriptional regulator</fullName>
    </submittedName>
</protein>
<dbReference type="SUPFAM" id="SSF51215">
    <property type="entry name" value="Regulatory protein AraC"/>
    <property type="match status" value="1"/>
</dbReference>
<organism evidence="5 6">
    <name type="scientific">Candidatus Caccousia avicola</name>
    <dbReference type="NCBI Taxonomy" id="2840721"/>
    <lineage>
        <taxon>Bacteria</taxon>
        <taxon>Bacillati</taxon>
        <taxon>Bacillota</taxon>
        <taxon>Clostridia</taxon>
        <taxon>Eubacteriales</taxon>
        <taxon>Oscillospiraceae</taxon>
        <taxon>Oscillospiraceae incertae sedis</taxon>
        <taxon>Candidatus Caccousia</taxon>
    </lineage>
</organism>
<dbReference type="SMART" id="SM00342">
    <property type="entry name" value="HTH_ARAC"/>
    <property type="match status" value="1"/>
</dbReference>
<dbReference type="Proteomes" id="UP000824242">
    <property type="component" value="Unassembled WGS sequence"/>
</dbReference>
<reference evidence="5" key="1">
    <citation type="submission" date="2020-10" db="EMBL/GenBank/DDBJ databases">
        <authorList>
            <person name="Gilroy R."/>
        </authorList>
    </citation>
    <scope>NUCLEOTIDE SEQUENCE</scope>
    <source>
        <strain evidence="5">ChiSxjej1B13-7958</strain>
    </source>
</reference>
<keyword evidence="3" id="KW-0804">Transcription</keyword>
<dbReference type="Pfam" id="PF12833">
    <property type="entry name" value="HTH_18"/>
    <property type="match status" value="1"/>
</dbReference>
<sequence>MNPGHLFALTPEQKERYKVQPDQFHPTDRPSSLEEYEVPDFIEKAGLRLWYNTQSDSYRRHWHDAQEIVVPLEGNYSVSVQGTNYLLKPGDFFLIPPGELHELSEPSPGARFVFLMDLEPFCHQTGFLQVRSLLSQPVLISFASCPEIYEKIITLFMQIVLLYWGSSPSWHLLICARMLEIFACYADYRIAGAAPRMEMPRENSGLGKKFDRLLEYLQKNYTKDLSLDEAAQRVGVSKYYFTRVFRSRMGQTFSEYLTYLRIRSAEELLKNGGVSVADVCTACGYDSVSSFNRNFRKLKGYSPTEFRKLYQATRLL</sequence>
<dbReference type="InterPro" id="IPR037923">
    <property type="entry name" value="HTH-like"/>
</dbReference>
<dbReference type="AlphaFoldDB" id="A0A9D1API5"/>
<dbReference type="Pfam" id="PF02311">
    <property type="entry name" value="AraC_binding"/>
    <property type="match status" value="1"/>
</dbReference>
<dbReference type="EMBL" id="DVGZ01000104">
    <property type="protein sequence ID" value="HIR47887.1"/>
    <property type="molecule type" value="Genomic_DNA"/>
</dbReference>
<keyword evidence="1" id="KW-0805">Transcription regulation</keyword>
<accession>A0A9D1API5</accession>
<evidence type="ECO:0000256" key="3">
    <source>
        <dbReference type="ARBA" id="ARBA00023163"/>
    </source>
</evidence>
<evidence type="ECO:0000256" key="2">
    <source>
        <dbReference type="ARBA" id="ARBA00023125"/>
    </source>
</evidence>
<dbReference type="CDD" id="cd02208">
    <property type="entry name" value="cupin_RmlC-like"/>
    <property type="match status" value="1"/>
</dbReference>
<evidence type="ECO:0000313" key="6">
    <source>
        <dbReference type="Proteomes" id="UP000824242"/>
    </source>
</evidence>
<dbReference type="InterPro" id="IPR009057">
    <property type="entry name" value="Homeodomain-like_sf"/>
</dbReference>
<name>A0A9D1API5_9FIRM</name>
<dbReference type="PANTHER" id="PTHR43280:SF2">
    <property type="entry name" value="HTH-TYPE TRANSCRIPTIONAL REGULATOR EXSA"/>
    <property type="match status" value="1"/>
</dbReference>
<dbReference type="Gene3D" id="2.60.120.10">
    <property type="entry name" value="Jelly Rolls"/>
    <property type="match status" value="1"/>
</dbReference>
<gene>
    <name evidence="5" type="ORF">IAB89_09585</name>
</gene>
<proteinExistence type="predicted"/>
<evidence type="ECO:0000256" key="1">
    <source>
        <dbReference type="ARBA" id="ARBA00023015"/>
    </source>
</evidence>
<evidence type="ECO:0000259" key="4">
    <source>
        <dbReference type="PROSITE" id="PS01124"/>
    </source>
</evidence>
<dbReference type="PANTHER" id="PTHR43280">
    <property type="entry name" value="ARAC-FAMILY TRANSCRIPTIONAL REGULATOR"/>
    <property type="match status" value="1"/>
</dbReference>
<dbReference type="SUPFAM" id="SSF46689">
    <property type="entry name" value="Homeodomain-like"/>
    <property type="match status" value="2"/>
</dbReference>
<dbReference type="Gene3D" id="1.10.10.60">
    <property type="entry name" value="Homeodomain-like"/>
    <property type="match status" value="2"/>
</dbReference>
<dbReference type="InterPro" id="IPR018062">
    <property type="entry name" value="HTH_AraC-typ_CS"/>
</dbReference>
<dbReference type="PRINTS" id="PR00032">
    <property type="entry name" value="HTHARAC"/>
</dbReference>
<dbReference type="InterPro" id="IPR020449">
    <property type="entry name" value="Tscrpt_reg_AraC-type_HTH"/>
</dbReference>
<feature type="domain" description="HTH araC/xylS-type" evidence="4">
    <location>
        <begin position="211"/>
        <end position="309"/>
    </location>
</feature>
<dbReference type="PROSITE" id="PS01124">
    <property type="entry name" value="HTH_ARAC_FAMILY_2"/>
    <property type="match status" value="1"/>
</dbReference>